<accession>A0ABS7SZN1</accession>
<gene>
    <name evidence="3" type="ORF">K8P03_06855</name>
</gene>
<feature type="coiled-coil region" evidence="1">
    <location>
        <begin position="73"/>
        <end position="100"/>
    </location>
</feature>
<protein>
    <submittedName>
        <fullName evidence="3">Class I SAM-dependent methyltransferase</fullName>
    </submittedName>
</protein>
<dbReference type="Pfam" id="PF08241">
    <property type="entry name" value="Methyltransf_11"/>
    <property type="match status" value="1"/>
</dbReference>
<comment type="caution">
    <text evidence="3">The sequence shown here is derived from an EMBL/GenBank/DDBJ whole genome shotgun (WGS) entry which is preliminary data.</text>
</comment>
<proteinExistence type="predicted"/>
<keyword evidence="4" id="KW-1185">Reference proteome</keyword>
<sequence length="251" mass="28921">MNLTLDKYWQNRAKTYDDGVLEEIDHGHKDDWAELFSSYLPRDLTGKKVLDLGCGPGLFSLIMAEKGASVTAFDKSEKMLEMARKNLKDFEGQVQFVEGDCEENSFENESFDYILSRNLTWMLSYPSTTYKLWKSYLKKGGKLIIVDAAWYSYVWCENYSKLAAKNLKEGINSGYDMRVSFEEADQCENLAKDMPMTYVKRPDFDLAILDKLGFESIEIKENIDPLVYDESFQIAYRSSPSFIIVCKKGDD</sequence>
<dbReference type="GO" id="GO:0008168">
    <property type="term" value="F:methyltransferase activity"/>
    <property type="evidence" value="ECO:0007669"/>
    <property type="project" value="UniProtKB-KW"/>
</dbReference>
<evidence type="ECO:0000313" key="4">
    <source>
        <dbReference type="Proteomes" id="UP000734271"/>
    </source>
</evidence>
<evidence type="ECO:0000259" key="2">
    <source>
        <dbReference type="Pfam" id="PF08241"/>
    </source>
</evidence>
<keyword evidence="1" id="KW-0175">Coiled coil</keyword>
<dbReference type="RefSeq" id="WP_223419727.1">
    <property type="nucleotide sequence ID" value="NZ_JAIPME010000002.1"/>
</dbReference>
<evidence type="ECO:0000313" key="3">
    <source>
        <dbReference type="EMBL" id="MBZ2386999.1"/>
    </source>
</evidence>
<keyword evidence="3" id="KW-0489">Methyltransferase</keyword>
<feature type="domain" description="Methyltransferase type 11" evidence="2">
    <location>
        <begin position="50"/>
        <end position="145"/>
    </location>
</feature>
<name>A0ABS7SZN1_9FIRM</name>
<dbReference type="InterPro" id="IPR029063">
    <property type="entry name" value="SAM-dependent_MTases_sf"/>
</dbReference>
<dbReference type="Gene3D" id="3.40.50.150">
    <property type="entry name" value="Vaccinia Virus protein VP39"/>
    <property type="match status" value="1"/>
</dbReference>
<reference evidence="3 4" key="1">
    <citation type="submission" date="2021-08" db="EMBL/GenBank/DDBJ databases">
        <title>FDA dAtabase for Regulatory Grade micrObial Sequences (FDA-ARGOS): Supporting development and validation of Infectious Disease Dx tests.</title>
        <authorList>
            <person name="Sproer C."/>
            <person name="Gronow S."/>
            <person name="Severitt S."/>
            <person name="Schroder I."/>
            <person name="Tallon L."/>
            <person name="Sadzewicz L."/>
            <person name="Zhao X."/>
            <person name="Boylan J."/>
            <person name="Ott S."/>
            <person name="Bowen H."/>
            <person name="Vavikolanu K."/>
            <person name="Hazen T."/>
            <person name="Aluvathingal J."/>
            <person name="Nadendla S."/>
            <person name="Lowell S."/>
            <person name="Myers T."/>
            <person name="Yan Y."/>
            <person name="Sichtig H."/>
        </authorList>
    </citation>
    <scope>NUCLEOTIDE SEQUENCE [LARGE SCALE GENOMIC DNA]</scope>
    <source>
        <strain evidence="3 4">FDAARGOS_1460</strain>
    </source>
</reference>
<dbReference type="PANTHER" id="PTHR43861">
    <property type="entry name" value="TRANS-ACONITATE 2-METHYLTRANSFERASE-RELATED"/>
    <property type="match status" value="1"/>
</dbReference>
<evidence type="ECO:0000256" key="1">
    <source>
        <dbReference type="SAM" id="Coils"/>
    </source>
</evidence>
<keyword evidence="3" id="KW-0808">Transferase</keyword>
<dbReference type="Proteomes" id="UP000734271">
    <property type="component" value="Unassembled WGS sequence"/>
</dbReference>
<dbReference type="GO" id="GO:0032259">
    <property type="term" value="P:methylation"/>
    <property type="evidence" value="ECO:0007669"/>
    <property type="project" value="UniProtKB-KW"/>
</dbReference>
<dbReference type="EMBL" id="JAIPME010000002">
    <property type="protein sequence ID" value="MBZ2386999.1"/>
    <property type="molecule type" value="Genomic_DNA"/>
</dbReference>
<dbReference type="InterPro" id="IPR013216">
    <property type="entry name" value="Methyltransf_11"/>
</dbReference>
<dbReference type="SUPFAM" id="SSF53335">
    <property type="entry name" value="S-adenosyl-L-methionine-dependent methyltransferases"/>
    <property type="match status" value="1"/>
</dbReference>
<dbReference type="CDD" id="cd02440">
    <property type="entry name" value="AdoMet_MTases"/>
    <property type="match status" value="1"/>
</dbReference>
<organism evidence="3 4">
    <name type="scientific">Anaerococcus murdochii</name>
    <dbReference type="NCBI Taxonomy" id="411577"/>
    <lineage>
        <taxon>Bacteria</taxon>
        <taxon>Bacillati</taxon>
        <taxon>Bacillota</taxon>
        <taxon>Tissierellia</taxon>
        <taxon>Tissierellales</taxon>
        <taxon>Peptoniphilaceae</taxon>
        <taxon>Anaerococcus</taxon>
    </lineage>
</organism>